<protein>
    <submittedName>
        <fullName evidence="10">Uncharacterized protein</fullName>
    </submittedName>
</protein>
<keyword evidence="11" id="KW-1185">Reference proteome</keyword>
<accession>A0A3M6U6R4</accession>
<keyword evidence="5 7" id="KW-0732">Signal</keyword>
<evidence type="ECO:0000259" key="8">
    <source>
        <dbReference type="Pfam" id="PF04668"/>
    </source>
</evidence>
<dbReference type="Pfam" id="PF04668">
    <property type="entry name" value="Tsg"/>
    <property type="match status" value="1"/>
</dbReference>
<feature type="domain" description="Tsg C-terminal" evidence="8">
    <location>
        <begin position="150"/>
        <end position="208"/>
    </location>
</feature>
<feature type="domain" description="Tsg N-terminal" evidence="9">
    <location>
        <begin position="46"/>
        <end position="103"/>
    </location>
</feature>
<sequence length="211" mass="23594">QLRMKDLVSTLILLFTLMSVITFTSGTQPQNGGQFTQREIDAYKRCKSTACVARVSLCIINKDCANCRPIAGKNCTCCEDCFRCLGQKLWKKCCDCVGLCTHTPRNDTNSTQQISSSYGDLSRSIPTMFDIISQGSHFPIAFMTRGKKGSSNHCKVAFFHRCVAKEDCIVSCGDMGSHRYRWFRNGCCQCVGHRCKDYGELQPLCQMCGIN</sequence>
<dbReference type="GO" id="GO:0005615">
    <property type="term" value="C:extracellular space"/>
    <property type="evidence" value="ECO:0007669"/>
    <property type="project" value="TreeGrafter"/>
</dbReference>
<evidence type="ECO:0000256" key="3">
    <source>
        <dbReference type="ARBA" id="ARBA00022473"/>
    </source>
</evidence>
<evidence type="ECO:0000256" key="5">
    <source>
        <dbReference type="ARBA" id="ARBA00022729"/>
    </source>
</evidence>
<proteinExistence type="inferred from homology"/>
<dbReference type="EMBL" id="RCHS01002147">
    <property type="protein sequence ID" value="RMX49355.1"/>
    <property type="molecule type" value="Genomic_DNA"/>
</dbReference>
<dbReference type="OrthoDB" id="10037323at2759"/>
<comment type="similarity">
    <text evidence="2">Belongs to the twisted gastrulation protein family.</text>
</comment>
<dbReference type="PANTHER" id="PTHR12312">
    <property type="entry name" value="TWISTED GASTRULATION PROTEIN HOMOLOG 1-A-RELATED"/>
    <property type="match status" value="1"/>
</dbReference>
<dbReference type="GO" id="GO:0030510">
    <property type="term" value="P:regulation of BMP signaling pathway"/>
    <property type="evidence" value="ECO:0007669"/>
    <property type="project" value="TreeGrafter"/>
</dbReference>
<feature type="signal peptide" evidence="7">
    <location>
        <begin position="1"/>
        <end position="26"/>
    </location>
</feature>
<keyword evidence="6" id="KW-0325">Glycoprotein</keyword>
<keyword evidence="3" id="KW-0217">Developmental protein</keyword>
<evidence type="ECO:0000256" key="1">
    <source>
        <dbReference type="ARBA" id="ARBA00004613"/>
    </source>
</evidence>
<dbReference type="InterPro" id="IPR057635">
    <property type="entry name" value="Tsg_N"/>
</dbReference>
<dbReference type="InterPro" id="IPR057726">
    <property type="entry name" value="Tsg_C"/>
</dbReference>
<dbReference type="InterPro" id="IPR006761">
    <property type="entry name" value="Tsg"/>
</dbReference>
<organism evidence="10 11">
    <name type="scientific">Pocillopora damicornis</name>
    <name type="common">Cauliflower coral</name>
    <name type="synonym">Millepora damicornis</name>
    <dbReference type="NCBI Taxonomy" id="46731"/>
    <lineage>
        <taxon>Eukaryota</taxon>
        <taxon>Metazoa</taxon>
        <taxon>Cnidaria</taxon>
        <taxon>Anthozoa</taxon>
        <taxon>Hexacorallia</taxon>
        <taxon>Scleractinia</taxon>
        <taxon>Astrocoeniina</taxon>
        <taxon>Pocilloporidae</taxon>
        <taxon>Pocillopora</taxon>
    </lineage>
</organism>
<dbReference type="STRING" id="46731.A0A3M6U6R4"/>
<evidence type="ECO:0000313" key="11">
    <source>
        <dbReference type="Proteomes" id="UP000275408"/>
    </source>
</evidence>
<name>A0A3M6U6R4_POCDA</name>
<evidence type="ECO:0000256" key="2">
    <source>
        <dbReference type="ARBA" id="ARBA00010047"/>
    </source>
</evidence>
<evidence type="ECO:0000256" key="6">
    <source>
        <dbReference type="ARBA" id="ARBA00023180"/>
    </source>
</evidence>
<dbReference type="PANTHER" id="PTHR12312:SF16">
    <property type="entry name" value="TWISTED GASTRULATION PROTEIN HOMOLOG 1-A-RELATED"/>
    <property type="match status" value="1"/>
</dbReference>
<feature type="chain" id="PRO_5018164134" evidence="7">
    <location>
        <begin position="27"/>
        <end position="211"/>
    </location>
</feature>
<comment type="caution">
    <text evidence="10">The sequence shown here is derived from an EMBL/GenBank/DDBJ whole genome shotgun (WGS) entry which is preliminary data.</text>
</comment>
<dbReference type="AlphaFoldDB" id="A0A3M6U6R4"/>
<evidence type="ECO:0000256" key="4">
    <source>
        <dbReference type="ARBA" id="ARBA00022525"/>
    </source>
</evidence>
<keyword evidence="4" id="KW-0964">Secreted</keyword>
<evidence type="ECO:0000313" key="10">
    <source>
        <dbReference type="EMBL" id="RMX49355.1"/>
    </source>
</evidence>
<evidence type="ECO:0000256" key="7">
    <source>
        <dbReference type="SAM" id="SignalP"/>
    </source>
</evidence>
<feature type="non-terminal residue" evidence="10">
    <location>
        <position position="1"/>
    </location>
</feature>
<gene>
    <name evidence="10" type="ORF">pdam_00014786</name>
</gene>
<dbReference type="Proteomes" id="UP000275408">
    <property type="component" value="Unassembled WGS sequence"/>
</dbReference>
<evidence type="ECO:0000259" key="9">
    <source>
        <dbReference type="Pfam" id="PF23782"/>
    </source>
</evidence>
<comment type="subcellular location">
    <subcellularLocation>
        <location evidence="1">Secreted</location>
    </subcellularLocation>
</comment>
<reference evidence="10 11" key="1">
    <citation type="journal article" date="2018" name="Sci. Rep.">
        <title>Comparative analysis of the Pocillopora damicornis genome highlights role of immune system in coral evolution.</title>
        <authorList>
            <person name="Cunning R."/>
            <person name="Bay R.A."/>
            <person name="Gillette P."/>
            <person name="Baker A.C."/>
            <person name="Traylor-Knowles N."/>
        </authorList>
    </citation>
    <scope>NUCLEOTIDE SEQUENCE [LARGE SCALE GENOMIC DNA]</scope>
    <source>
        <strain evidence="10">RSMAS</strain>
        <tissue evidence="10">Whole animal</tissue>
    </source>
</reference>
<dbReference type="Pfam" id="PF23782">
    <property type="entry name" value="Tsg_N"/>
    <property type="match status" value="1"/>
</dbReference>